<feature type="signal peptide" evidence="1">
    <location>
        <begin position="1"/>
        <end position="23"/>
    </location>
</feature>
<dbReference type="InterPro" id="IPR006597">
    <property type="entry name" value="Sel1-like"/>
</dbReference>
<feature type="chain" id="PRO_5020358806" evidence="1">
    <location>
        <begin position="24"/>
        <end position="287"/>
    </location>
</feature>
<protein>
    <submittedName>
        <fullName evidence="2">Sel1 repeat-containing protein</fullName>
    </submittedName>
</protein>
<dbReference type="RefSeq" id="WP_132690816.1">
    <property type="nucleotide sequence ID" value="NZ_SMFT01000002.1"/>
</dbReference>
<keyword evidence="1" id="KW-0732">Signal</keyword>
<dbReference type="Pfam" id="PF08238">
    <property type="entry name" value="Sel1"/>
    <property type="match status" value="4"/>
</dbReference>
<dbReference type="SMART" id="SM00671">
    <property type="entry name" value="SEL1"/>
    <property type="match status" value="3"/>
</dbReference>
<dbReference type="SUPFAM" id="SSF81901">
    <property type="entry name" value="HCP-like"/>
    <property type="match status" value="2"/>
</dbReference>
<dbReference type="Proteomes" id="UP000294702">
    <property type="component" value="Unassembled WGS sequence"/>
</dbReference>
<name>A0A4R1G1Q6_9PAST</name>
<dbReference type="InterPro" id="IPR050767">
    <property type="entry name" value="Sel1_AlgK"/>
</dbReference>
<evidence type="ECO:0000313" key="2">
    <source>
        <dbReference type="EMBL" id="TCJ98968.1"/>
    </source>
</evidence>
<keyword evidence="3" id="KW-1185">Reference proteome</keyword>
<evidence type="ECO:0000313" key="3">
    <source>
        <dbReference type="Proteomes" id="UP000294702"/>
    </source>
</evidence>
<evidence type="ECO:0000256" key="1">
    <source>
        <dbReference type="SAM" id="SignalP"/>
    </source>
</evidence>
<gene>
    <name evidence="2" type="ORF">EV694_1401</name>
</gene>
<dbReference type="OrthoDB" id="5677902at2"/>
<dbReference type="InterPro" id="IPR011990">
    <property type="entry name" value="TPR-like_helical_dom_sf"/>
</dbReference>
<dbReference type="Gene3D" id="1.25.40.10">
    <property type="entry name" value="Tetratricopeptide repeat domain"/>
    <property type="match status" value="2"/>
</dbReference>
<dbReference type="PANTHER" id="PTHR11102:SF160">
    <property type="entry name" value="ERAD-ASSOCIATED E3 UBIQUITIN-PROTEIN LIGASE COMPONENT HRD3"/>
    <property type="match status" value="1"/>
</dbReference>
<comment type="caution">
    <text evidence="2">The sequence shown here is derived from an EMBL/GenBank/DDBJ whole genome shotgun (WGS) entry which is preliminary data.</text>
</comment>
<dbReference type="PANTHER" id="PTHR11102">
    <property type="entry name" value="SEL-1-LIKE PROTEIN"/>
    <property type="match status" value="1"/>
</dbReference>
<accession>A0A4R1G1Q6</accession>
<dbReference type="AlphaFoldDB" id="A0A4R1G1Q6"/>
<dbReference type="EMBL" id="SMFT01000002">
    <property type="protein sequence ID" value="TCJ98968.1"/>
    <property type="molecule type" value="Genomic_DNA"/>
</dbReference>
<sequence length="287" mass="33293">MMNNISTKLFSLILLTVSVNAIAADNNYLEEAKKGDRLAMSIIADQYCKEGNYRESLYWREQQINSKQQQLRQSDITEQQKQKIQVFLEFDKMQLADSYAKGSCDPYQKPIKQLFLPDYQLALRWYQDLSFTKNPQSSWPYSAKFKMAEIYFWGEGGVKQDVFKAKIYYKELAEIPDNVIQTLAEKDKLSALQETRGNARMRLAQMHFIGKYASQDDQQAYFWAKKGLEDNNPYAVIILAILEYQGSGTAQNKTRAVQLIKKVCDIEGDEYACLLYQQMKANRPVPR</sequence>
<reference evidence="2 3" key="1">
    <citation type="submission" date="2019-03" db="EMBL/GenBank/DDBJ databases">
        <title>Genomic Encyclopedia of Type Strains, Phase IV (KMG-IV): sequencing the most valuable type-strain genomes for metagenomic binning, comparative biology and taxonomic classification.</title>
        <authorList>
            <person name="Goeker M."/>
        </authorList>
    </citation>
    <scope>NUCLEOTIDE SEQUENCE [LARGE SCALE GENOMIC DNA]</scope>
    <source>
        <strain evidence="2 3">DSM 15534</strain>
    </source>
</reference>
<proteinExistence type="predicted"/>
<organism evidence="2 3">
    <name type="scientific">Volucribacter psittacicida</name>
    <dbReference type="NCBI Taxonomy" id="203482"/>
    <lineage>
        <taxon>Bacteria</taxon>
        <taxon>Pseudomonadati</taxon>
        <taxon>Pseudomonadota</taxon>
        <taxon>Gammaproteobacteria</taxon>
        <taxon>Pasteurellales</taxon>
        <taxon>Pasteurellaceae</taxon>
        <taxon>Volucribacter</taxon>
    </lineage>
</organism>